<comment type="caution">
    <text evidence="3">The sequence shown here is derived from an EMBL/GenBank/DDBJ whole genome shotgun (WGS) entry which is preliminary data.</text>
</comment>
<accession>A0A643JY09</accession>
<evidence type="ECO:0000256" key="1">
    <source>
        <dbReference type="SAM" id="Phobius"/>
    </source>
</evidence>
<dbReference type="PANTHER" id="PTHR48090:SF7">
    <property type="entry name" value="RFBJ PROTEIN"/>
    <property type="match status" value="1"/>
</dbReference>
<dbReference type="InterPro" id="IPR050256">
    <property type="entry name" value="Glycosyltransferase_2"/>
</dbReference>
<dbReference type="RefSeq" id="WP_151139824.1">
    <property type="nucleotide sequence ID" value="NZ_VZUS01000005.1"/>
</dbReference>
<dbReference type="InterPro" id="IPR001173">
    <property type="entry name" value="Glyco_trans_2-like"/>
</dbReference>
<organism evidence="3">
    <name type="scientific">Haloferax sp. CBA1149</name>
    <dbReference type="NCBI Taxonomy" id="2650753"/>
    <lineage>
        <taxon>Archaea</taxon>
        <taxon>Methanobacteriati</taxon>
        <taxon>Methanobacteriota</taxon>
        <taxon>Stenosarchaea group</taxon>
        <taxon>Halobacteria</taxon>
        <taxon>Halobacteriales</taxon>
        <taxon>Haloferacaceae</taxon>
        <taxon>Haloferax</taxon>
    </lineage>
</organism>
<keyword evidence="1" id="KW-0472">Membrane</keyword>
<feature type="domain" description="Glycosyltransferase 2-like" evidence="2">
    <location>
        <begin position="8"/>
        <end position="187"/>
    </location>
</feature>
<keyword evidence="3" id="KW-0808">Transferase</keyword>
<feature type="transmembrane region" description="Helical" evidence="1">
    <location>
        <begin position="265"/>
        <end position="283"/>
    </location>
</feature>
<dbReference type="SUPFAM" id="SSF53448">
    <property type="entry name" value="Nucleotide-diphospho-sugar transferases"/>
    <property type="match status" value="1"/>
</dbReference>
<dbReference type="GO" id="GO:0016740">
    <property type="term" value="F:transferase activity"/>
    <property type="evidence" value="ECO:0007669"/>
    <property type="project" value="UniProtKB-KW"/>
</dbReference>
<keyword evidence="1" id="KW-1133">Transmembrane helix</keyword>
<reference evidence="3" key="1">
    <citation type="submission" date="2019-09" db="EMBL/GenBank/DDBJ databases">
        <title>Genomic analysis of Haloferax sp. CBA1149.</title>
        <authorList>
            <person name="Roh S.W."/>
        </authorList>
    </citation>
    <scope>NUCLEOTIDE SEQUENCE</scope>
    <source>
        <strain evidence="3">CBA1149</strain>
    </source>
</reference>
<sequence>MYKGNTISVVIPAYNESDFIGEVLERIPTYVDRVYVVDDGSTDRTWEEIQSHAALSHASTNGKATGEVHFDQRIVPIRHTVNRGVGGAIKTGYLHAREDQIDITAVMGGDGQMDPDHLPDLLDPIVEGRADYAKANRLTKRENRSSMPTFRFVGNVILSGLTKIASGYWRISDPQNGYTAISLEALEQAPIEEMYEFYGYCNDLLAKLNSRGLRVVDVPIVGVYGDEKSHIRYQTYIPRVSAMLLRTFIWRLRESYLRGRLHPVPLLYLTGVVGILFGVLRVGRKVAGADVDKELVARTTSSLLGGGLSLAIAMMWEAHLNRNLGISKGDQHRENVSRDDD</sequence>
<dbReference type="InterPro" id="IPR029044">
    <property type="entry name" value="Nucleotide-diphossugar_trans"/>
</dbReference>
<feature type="transmembrane region" description="Helical" evidence="1">
    <location>
        <begin position="295"/>
        <end position="316"/>
    </location>
</feature>
<dbReference type="CDD" id="cd04179">
    <property type="entry name" value="DPM_DPG-synthase_like"/>
    <property type="match status" value="1"/>
</dbReference>
<dbReference type="AlphaFoldDB" id="A0A643JY09"/>
<dbReference type="Gene3D" id="3.90.550.10">
    <property type="entry name" value="Spore Coat Polysaccharide Biosynthesis Protein SpsA, Chain A"/>
    <property type="match status" value="1"/>
</dbReference>
<evidence type="ECO:0000259" key="2">
    <source>
        <dbReference type="Pfam" id="PF00535"/>
    </source>
</evidence>
<dbReference type="EMBL" id="VZUS01000005">
    <property type="protein sequence ID" value="KAB1185114.1"/>
    <property type="molecule type" value="Genomic_DNA"/>
</dbReference>
<name>A0A643JY09_9EURY</name>
<gene>
    <name evidence="3" type="ORF">Hfx1149_16465</name>
</gene>
<proteinExistence type="predicted"/>
<keyword evidence="1" id="KW-0812">Transmembrane</keyword>
<protein>
    <submittedName>
        <fullName evidence="3">Glycosyltransferase family 2 protein</fullName>
    </submittedName>
</protein>
<evidence type="ECO:0000313" key="3">
    <source>
        <dbReference type="EMBL" id="KAB1185114.1"/>
    </source>
</evidence>
<dbReference type="Pfam" id="PF00535">
    <property type="entry name" value="Glycos_transf_2"/>
    <property type="match status" value="1"/>
</dbReference>
<dbReference type="PANTHER" id="PTHR48090">
    <property type="entry name" value="UNDECAPRENYL-PHOSPHATE 4-DEOXY-4-FORMAMIDO-L-ARABINOSE TRANSFERASE-RELATED"/>
    <property type="match status" value="1"/>
</dbReference>